<dbReference type="AlphaFoldDB" id="A0A7I7XQB6"/>
<dbReference type="OrthoDB" id="4740776at2"/>
<sequence length="137" mass="14661">MSSLRIFIAGSDSAADWTELTAGAEPAVRIQARDLQHAQRASRRVRAEAAVESAVVLDLEVLIADDRRTARRLMSSVTSEHDTVHYVGTVDGLAGLVADIYSAGVADGVTLIPVSPEQDARALGESTLQRLRFKTAC</sequence>
<accession>A0A7I7XQB6</accession>
<reference evidence="1" key="1">
    <citation type="journal article" date="2019" name="Emerg. Microbes Infect.">
        <title>Comprehensive subspecies identification of 175 nontuberculous mycobacteria species based on 7547 genomic profiles.</title>
        <authorList>
            <person name="Matsumoto Y."/>
            <person name="Kinjo T."/>
            <person name="Motooka D."/>
            <person name="Nabeya D."/>
            <person name="Jung N."/>
            <person name="Uechi K."/>
            <person name="Horii T."/>
            <person name="Iida T."/>
            <person name="Fujita J."/>
            <person name="Nakamura S."/>
        </authorList>
    </citation>
    <scope>NUCLEOTIDE SEQUENCE [LARGE SCALE GENOMIC DNA]</scope>
    <source>
        <strain evidence="1">JCM 13671</strain>
    </source>
</reference>
<dbReference type="Gene3D" id="3.20.20.30">
    <property type="entry name" value="Luciferase-like domain"/>
    <property type="match status" value="1"/>
</dbReference>
<dbReference type="EMBL" id="AP022612">
    <property type="protein sequence ID" value="BBZ31431.1"/>
    <property type="molecule type" value="Genomic_DNA"/>
</dbReference>
<protein>
    <submittedName>
        <fullName evidence="1">Uncharacterized protein</fullName>
    </submittedName>
</protein>
<evidence type="ECO:0000313" key="2">
    <source>
        <dbReference type="Proteomes" id="UP000466931"/>
    </source>
</evidence>
<organism evidence="1 2">
    <name type="scientific">Mycolicibacterium confluentis</name>
    <dbReference type="NCBI Taxonomy" id="28047"/>
    <lineage>
        <taxon>Bacteria</taxon>
        <taxon>Bacillati</taxon>
        <taxon>Actinomycetota</taxon>
        <taxon>Actinomycetes</taxon>
        <taxon>Mycobacteriales</taxon>
        <taxon>Mycobacteriaceae</taxon>
        <taxon>Mycolicibacterium</taxon>
    </lineage>
</organism>
<gene>
    <name evidence="1" type="ORF">MCNF_00360</name>
</gene>
<dbReference type="GO" id="GO:0016705">
    <property type="term" value="F:oxidoreductase activity, acting on paired donors, with incorporation or reduction of molecular oxygen"/>
    <property type="evidence" value="ECO:0007669"/>
    <property type="project" value="InterPro"/>
</dbReference>
<dbReference type="Proteomes" id="UP000466931">
    <property type="component" value="Chromosome"/>
</dbReference>
<keyword evidence="2" id="KW-1185">Reference proteome</keyword>
<evidence type="ECO:0000313" key="1">
    <source>
        <dbReference type="EMBL" id="BBZ31431.1"/>
    </source>
</evidence>
<dbReference type="InterPro" id="IPR036661">
    <property type="entry name" value="Luciferase-like_sf"/>
</dbReference>
<reference evidence="1" key="2">
    <citation type="submission" date="2020-02" db="EMBL/GenBank/DDBJ databases">
        <authorList>
            <person name="Matsumoto Y."/>
            <person name="Motooka D."/>
            <person name="Nakamura S."/>
        </authorList>
    </citation>
    <scope>NUCLEOTIDE SEQUENCE</scope>
    <source>
        <strain evidence="1">JCM 13671</strain>
    </source>
</reference>
<dbReference type="RefSeq" id="WP_085152358.1">
    <property type="nucleotide sequence ID" value="NZ_AP022612.1"/>
</dbReference>
<proteinExistence type="predicted"/>
<name>A0A7I7XQB6_9MYCO</name>